<feature type="domain" description="Nudix hydrolase" evidence="3">
    <location>
        <begin position="9"/>
        <end position="146"/>
    </location>
</feature>
<accession>A0ABT9J1F5</accession>
<reference evidence="4 5" key="1">
    <citation type="submission" date="2023-08" db="EMBL/GenBank/DDBJ databases">
        <authorList>
            <person name="Park J.-S."/>
        </authorList>
    </citation>
    <scope>NUCLEOTIDE SEQUENCE [LARGE SCALE GENOMIC DNA]</scope>
    <source>
        <strain evidence="4 5">2205SS18-9</strain>
    </source>
</reference>
<dbReference type="EMBL" id="JAVAMP010000008">
    <property type="protein sequence ID" value="MDP5275451.1"/>
    <property type="molecule type" value="Genomic_DNA"/>
</dbReference>
<comment type="cofactor">
    <cofactor evidence="1">
        <name>Mg(2+)</name>
        <dbReference type="ChEBI" id="CHEBI:18420"/>
    </cofactor>
</comment>
<dbReference type="PROSITE" id="PS51462">
    <property type="entry name" value="NUDIX"/>
    <property type="match status" value="1"/>
</dbReference>
<dbReference type="PROSITE" id="PS00893">
    <property type="entry name" value="NUDIX_BOX"/>
    <property type="match status" value="1"/>
</dbReference>
<dbReference type="CDD" id="cd04688">
    <property type="entry name" value="NUDIX_Hydrolase"/>
    <property type="match status" value="1"/>
</dbReference>
<comment type="caution">
    <text evidence="4">The sequence shown here is derived from an EMBL/GenBank/DDBJ whole genome shotgun (WGS) entry which is preliminary data.</text>
</comment>
<sequence length="156" mass="18529">MDIVFTNQMNKFNFRAAAVCIESDHILLTKAKNEDHWFIPGGRVSMMETGEEALERELNEELGKEVEIDRMIWIVENFFTYNEQNFHEICFIYNGTFSDSLYPEKGNEPFFDEENKAFMFQWIPLNQVKSMDIRPEFIKSRLNDMPSNTEHIVIRD</sequence>
<name>A0ABT9J1F5_9BACL</name>
<dbReference type="PANTHER" id="PTHR43046:SF14">
    <property type="entry name" value="MUTT_NUDIX FAMILY PROTEIN"/>
    <property type="match status" value="1"/>
</dbReference>
<dbReference type="InterPro" id="IPR020084">
    <property type="entry name" value="NUDIX_hydrolase_CS"/>
</dbReference>
<protein>
    <submittedName>
        <fullName evidence="4">NUDIX hydrolase</fullName>
    </submittedName>
</protein>
<dbReference type="GO" id="GO:0016787">
    <property type="term" value="F:hydrolase activity"/>
    <property type="evidence" value="ECO:0007669"/>
    <property type="project" value="UniProtKB-KW"/>
</dbReference>
<gene>
    <name evidence="4" type="ORF">Q5Y73_15185</name>
</gene>
<dbReference type="Pfam" id="PF00293">
    <property type="entry name" value="NUDIX"/>
    <property type="match status" value="1"/>
</dbReference>
<evidence type="ECO:0000256" key="1">
    <source>
        <dbReference type="ARBA" id="ARBA00001946"/>
    </source>
</evidence>
<dbReference type="RefSeq" id="WP_305992762.1">
    <property type="nucleotide sequence ID" value="NZ_JAVAMP010000008.1"/>
</dbReference>
<evidence type="ECO:0000313" key="5">
    <source>
        <dbReference type="Proteomes" id="UP001231941"/>
    </source>
</evidence>
<evidence type="ECO:0000259" key="3">
    <source>
        <dbReference type="PROSITE" id="PS51462"/>
    </source>
</evidence>
<dbReference type="InterPro" id="IPR000086">
    <property type="entry name" value="NUDIX_hydrolase_dom"/>
</dbReference>
<dbReference type="Proteomes" id="UP001231941">
    <property type="component" value="Unassembled WGS sequence"/>
</dbReference>
<dbReference type="PANTHER" id="PTHR43046">
    <property type="entry name" value="GDP-MANNOSE MANNOSYL HYDROLASE"/>
    <property type="match status" value="1"/>
</dbReference>
<evidence type="ECO:0000256" key="2">
    <source>
        <dbReference type="ARBA" id="ARBA00022801"/>
    </source>
</evidence>
<organism evidence="4 5">
    <name type="scientific">Chengkuizengella axinellae</name>
    <dbReference type="NCBI Taxonomy" id="3064388"/>
    <lineage>
        <taxon>Bacteria</taxon>
        <taxon>Bacillati</taxon>
        <taxon>Bacillota</taxon>
        <taxon>Bacilli</taxon>
        <taxon>Bacillales</taxon>
        <taxon>Paenibacillaceae</taxon>
        <taxon>Chengkuizengella</taxon>
    </lineage>
</organism>
<evidence type="ECO:0000313" key="4">
    <source>
        <dbReference type="EMBL" id="MDP5275451.1"/>
    </source>
</evidence>
<dbReference type="SUPFAM" id="SSF55811">
    <property type="entry name" value="Nudix"/>
    <property type="match status" value="1"/>
</dbReference>
<keyword evidence="5" id="KW-1185">Reference proteome</keyword>
<keyword evidence="2 4" id="KW-0378">Hydrolase</keyword>
<dbReference type="Gene3D" id="3.90.79.10">
    <property type="entry name" value="Nucleoside Triphosphate Pyrophosphohydrolase"/>
    <property type="match status" value="1"/>
</dbReference>
<dbReference type="InterPro" id="IPR015797">
    <property type="entry name" value="NUDIX_hydrolase-like_dom_sf"/>
</dbReference>
<proteinExistence type="predicted"/>